<evidence type="ECO:0000313" key="2">
    <source>
        <dbReference type="EMBL" id="BAH71459.1"/>
    </source>
</evidence>
<sequence>MFAVVIFVLICAHAVHPSTVISGHAITKRGSGTDNAAAGAAVAGDIIPAIDGVIVAGPLSAERGSDPEHALTNHGSDKDNSAAGAAIVEGVILATGGVIATGPLSVERGSDTDHALTNHGSDKDNAAAEVAIAEGVILATGGVIARRTTLSRARIRYGSCLNKPQIR</sequence>
<feature type="signal peptide" evidence="1">
    <location>
        <begin position="1"/>
        <end position="17"/>
    </location>
</feature>
<dbReference type="EMBL" id="AK340962">
    <property type="protein sequence ID" value="BAH71459.1"/>
    <property type="molecule type" value="mRNA"/>
</dbReference>
<keyword evidence="1" id="KW-0732">Signal</keyword>
<accession>C4WU89</accession>
<proteinExistence type="evidence at transcript level"/>
<organism evidence="2">
    <name type="scientific">Acyrthosiphon pisum</name>
    <name type="common">Pea aphid</name>
    <dbReference type="NCBI Taxonomy" id="7029"/>
    <lineage>
        <taxon>Eukaryota</taxon>
        <taxon>Metazoa</taxon>
        <taxon>Ecdysozoa</taxon>
        <taxon>Arthropoda</taxon>
        <taxon>Hexapoda</taxon>
        <taxon>Insecta</taxon>
        <taxon>Pterygota</taxon>
        <taxon>Neoptera</taxon>
        <taxon>Paraneoptera</taxon>
        <taxon>Hemiptera</taxon>
        <taxon>Sternorrhyncha</taxon>
        <taxon>Aphidomorpha</taxon>
        <taxon>Aphidoidea</taxon>
        <taxon>Aphididae</taxon>
        <taxon>Macrosiphini</taxon>
        <taxon>Acyrthosiphon</taxon>
    </lineage>
</organism>
<reference evidence="2" key="1">
    <citation type="submission" date="2009-06" db="EMBL/GenBank/DDBJ databases">
        <title>A full-length cDNA resource of the pea aphid, Acyrthosiphon pisum.</title>
        <authorList>
            <person name="Shigenobu S."/>
            <person name="Nakabachi A."/>
            <person name="Richards S."/>
        </authorList>
    </citation>
    <scope>NUCLEOTIDE SEQUENCE</scope>
    <source>
        <strain evidence="2">LSR1</strain>
        <tissue evidence="2">Whole body</tissue>
    </source>
</reference>
<dbReference type="OrthoDB" id="2443710at2759"/>
<name>C4WU89_ACYPI</name>
<feature type="chain" id="PRO_5002943921" evidence="1">
    <location>
        <begin position="18"/>
        <end position="167"/>
    </location>
</feature>
<protein>
    <submittedName>
        <fullName evidence="2">ACYPI34143 protein</fullName>
    </submittedName>
</protein>
<dbReference type="AlphaFoldDB" id="C4WU89"/>
<gene>
    <name evidence="2" type="primary">ACYPI34143</name>
</gene>
<evidence type="ECO:0000256" key="1">
    <source>
        <dbReference type="SAM" id="SignalP"/>
    </source>
</evidence>